<proteinExistence type="predicted"/>
<dbReference type="EMBL" id="JAVDVX010000001">
    <property type="protein sequence ID" value="MDR7088209.1"/>
    <property type="molecule type" value="Genomic_DNA"/>
</dbReference>
<sequence>MSSSSISNAIKVLEDLLGGLNQAYWEANSLDRKDFFYDLISALHAELSELGKLSVQDHDLDYEPVTEEFRAVRPKLSRLRKLVDDFALRSTTAVRLEHLINEAMVLMGRNGVS</sequence>
<name>A0ABU1USQ9_9GAMM</name>
<keyword evidence="2" id="KW-1185">Reference proteome</keyword>
<evidence type="ECO:0000313" key="2">
    <source>
        <dbReference type="Proteomes" id="UP001253595"/>
    </source>
</evidence>
<protein>
    <submittedName>
        <fullName evidence="1">Uncharacterized protein</fullName>
    </submittedName>
</protein>
<gene>
    <name evidence="1" type="ORF">J2X05_000212</name>
</gene>
<evidence type="ECO:0000313" key="1">
    <source>
        <dbReference type="EMBL" id="MDR7088209.1"/>
    </source>
</evidence>
<dbReference type="RefSeq" id="WP_310067545.1">
    <property type="nucleotide sequence ID" value="NZ_JAVDVX010000001.1"/>
</dbReference>
<accession>A0ABU1USQ9</accession>
<reference evidence="1 2" key="1">
    <citation type="submission" date="2023-07" db="EMBL/GenBank/DDBJ databases">
        <title>Sorghum-associated microbial communities from plants grown in Nebraska, USA.</title>
        <authorList>
            <person name="Schachtman D."/>
        </authorList>
    </citation>
    <scope>NUCLEOTIDE SEQUENCE [LARGE SCALE GENOMIC DNA]</scope>
    <source>
        <strain evidence="1 2">BE190</strain>
    </source>
</reference>
<organism evidence="1 2">
    <name type="scientific">Cellvibrio fibrivorans</name>
    <dbReference type="NCBI Taxonomy" id="126350"/>
    <lineage>
        <taxon>Bacteria</taxon>
        <taxon>Pseudomonadati</taxon>
        <taxon>Pseudomonadota</taxon>
        <taxon>Gammaproteobacteria</taxon>
        <taxon>Cellvibrionales</taxon>
        <taxon>Cellvibrionaceae</taxon>
        <taxon>Cellvibrio</taxon>
    </lineage>
</organism>
<dbReference type="Proteomes" id="UP001253595">
    <property type="component" value="Unassembled WGS sequence"/>
</dbReference>
<comment type="caution">
    <text evidence="1">The sequence shown here is derived from an EMBL/GenBank/DDBJ whole genome shotgun (WGS) entry which is preliminary data.</text>
</comment>